<keyword evidence="1" id="KW-0472">Membrane</keyword>
<accession>A0ABV7DGV7</accession>
<keyword evidence="1" id="KW-1133">Transmembrane helix</keyword>
<gene>
    <name evidence="2" type="ORF">ACFOHH_10365</name>
</gene>
<comment type="caution">
    <text evidence="2">The sequence shown here is derived from an EMBL/GenBank/DDBJ whole genome shotgun (WGS) entry which is preliminary data.</text>
</comment>
<reference evidence="3" key="1">
    <citation type="journal article" date="2019" name="Int. J. Syst. Evol. Microbiol.">
        <title>The Global Catalogue of Microorganisms (GCM) 10K type strain sequencing project: providing services to taxonomists for standard genome sequencing and annotation.</title>
        <authorList>
            <consortium name="The Broad Institute Genomics Platform"/>
            <consortium name="The Broad Institute Genome Sequencing Center for Infectious Disease"/>
            <person name="Wu L."/>
            <person name="Ma J."/>
        </authorList>
    </citation>
    <scope>NUCLEOTIDE SEQUENCE [LARGE SCALE GENOMIC DNA]</scope>
    <source>
        <strain evidence="3">KCTC 52677</strain>
    </source>
</reference>
<evidence type="ECO:0000313" key="3">
    <source>
        <dbReference type="Proteomes" id="UP001595377"/>
    </source>
</evidence>
<dbReference type="Proteomes" id="UP001595377">
    <property type="component" value="Unassembled WGS sequence"/>
</dbReference>
<protein>
    <recommendedName>
        <fullName evidence="4">Transmembrane protein</fullName>
    </recommendedName>
</protein>
<sequence>MLGGARREEIDAIHEVHFAGIRISRSKRAATTTDVTQWRRPRPMKNKYMFFLLFWLFLVILSIIFQIALAFGLLRLAN</sequence>
<keyword evidence="3" id="KW-1185">Reference proteome</keyword>
<evidence type="ECO:0008006" key="4">
    <source>
        <dbReference type="Google" id="ProtNLM"/>
    </source>
</evidence>
<organism evidence="2 3">
    <name type="scientific">Shinella pollutisoli</name>
    <dbReference type="NCBI Taxonomy" id="2250594"/>
    <lineage>
        <taxon>Bacteria</taxon>
        <taxon>Pseudomonadati</taxon>
        <taxon>Pseudomonadota</taxon>
        <taxon>Alphaproteobacteria</taxon>
        <taxon>Hyphomicrobiales</taxon>
        <taxon>Rhizobiaceae</taxon>
        <taxon>Shinella</taxon>
    </lineage>
</organism>
<feature type="transmembrane region" description="Helical" evidence="1">
    <location>
        <begin position="48"/>
        <end position="74"/>
    </location>
</feature>
<name>A0ABV7DGV7_9HYPH</name>
<proteinExistence type="predicted"/>
<evidence type="ECO:0000256" key="1">
    <source>
        <dbReference type="SAM" id="Phobius"/>
    </source>
</evidence>
<dbReference type="EMBL" id="JBHRSP010000016">
    <property type="protein sequence ID" value="MFC3073508.1"/>
    <property type="molecule type" value="Genomic_DNA"/>
</dbReference>
<keyword evidence="1" id="KW-0812">Transmembrane</keyword>
<evidence type="ECO:0000313" key="2">
    <source>
        <dbReference type="EMBL" id="MFC3073508.1"/>
    </source>
</evidence>